<name>A0A9Q5FSC8_PSEFR</name>
<dbReference type="RefSeq" id="WP_095040960.1">
    <property type="nucleotide sequence ID" value="NZ_JAAEBQ010000013.1"/>
</dbReference>
<sequence>MIVVVEGISAAGKTTWCNQAASASLLPESFPADRMSQPVQDEQVAAYWIRWNAKRWSDACAIEQLYAVAVCDTDPLKLHYSWCLWQVGQGTEAQWQLAWQAARRAVAAQQLGFADLYLVKAIDAATARQQMAGDPGRTRKNFELHLSLQAPLLDWYRAIEQVFPGRVLWHLPLDFKIPQTSANTRRYDLRAFDALLDALPRPAFDLAR</sequence>
<reference evidence="1 2" key="1">
    <citation type="journal article" date="2020" name="Front. Microbiol.">
        <title>Genetic Organization of the aprX-lipA2 Operon Affects the Proteolytic Potential of Pseudomonas Species in Milk.</title>
        <authorList>
            <person name="Maier C."/>
            <person name="Huptas C."/>
            <person name="von Neubeck M."/>
            <person name="Scherer S."/>
            <person name="Wenning M."/>
            <person name="Lucking G."/>
        </authorList>
    </citation>
    <scope>NUCLEOTIDE SEQUENCE [LARGE SCALE GENOMIC DNA]</scope>
    <source>
        <strain evidence="1 2">WS 5094</strain>
    </source>
</reference>
<accession>A0A9Q5FSC8</accession>
<gene>
    <name evidence="1" type="ORF">HBN89_20810</name>
</gene>
<dbReference type="Proteomes" id="UP000564604">
    <property type="component" value="Unassembled WGS sequence"/>
</dbReference>
<evidence type="ECO:0000313" key="1">
    <source>
        <dbReference type="EMBL" id="NNB51683.1"/>
    </source>
</evidence>
<organism evidence="1 2">
    <name type="scientific">Pseudomonas fragi</name>
    <dbReference type="NCBI Taxonomy" id="296"/>
    <lineage>
        <taxon>Bacteria</taxon>
        <taxon>Pseudomonadati</taxon>
        <taxon>Pseudomonadota</taxon>
        <taxon>Gammaproteobacteria</taxon>
        <taxon>Pseudomonadales</taxon>
        <taxon>Pseudomonadaceae</taxon>
        <taxon>Pseudomonas</taxon>
    </lineage>
</organism>
<dbReference type="InterPro" id="IPR027417">
    <property type="entry name" value="P-loop_NTPase"/>
</dbReference>
<dbReference type="SUPFAM" id="SSF52540">
    <property type="entry name" value="P-loop containing nucleoside triphosphate hydrolases"/>
    <property type="match status" value="1"/>
</dbReference>
<comment type="caution">
    <text evidence="1">The sequence shown here is derived from an EMBL/GenBank/DDBJ whole genome shotgun (WGS) entry which is preliminary data.</text>
</comment>
<evidence type="ECO:0000313" key="2">
    <source>
        <dbReference type="Proteomes" id="UP000564604"/>
    </source>
</evidence>
<proteinExistence type="predicted"/>
<dbReference type="EMBL" id="JAAQYX010000036">
    <property type="protein sequence ID" value="NNB51683.1"/>
    <property type="molecule type" value="Genomic_DNA"/>
</dbReference>
<protein>
    <submittedName>
        <fullName evidence="1">Uncharacterized protein</fullName>
    </submittedName>
</protein>
<dbReference type="AlphaFoldDB" id="A0A9Q5FSC8"/>